<feature type="binding site" evidence="16">
    <location>
        <position position="62"/>
    </location>
    <ligand>
        <name>FAD</name>
        <dbReference type="ChEBI" id="CHEBI:57692"/>
    </ligand>
</feature>
<dbReference type="Pfam" id="PF02852">
    <property type="entry name" value="Pyr_redox_dim"/>
    <property type="match status" value="1"/>
</dbReference>
<protein>
    <recommendedName>
        <fullName evidence="4">Mercuric reductase</fullName>
        <ecNumber evidence="3">1.16.1.1</ecNumber>
    </recommendedName>
    <alternativeName>
        <fullName evidence="14">Hg(II) reductase</fullName>
    </alternativeName>
</protein>
<evidence type="ECO:0000256" key="2">
    <source>
        <dbReference type="ARBA" id="ARBA00011738"/>
    </source>
</evidence>
<comment type="caution">
    <text evidence="21">The sequence shown here is derived from an EMBL/GenBank/DDBJ whole genome shotgun (WGS) entry which is preliminary data.</text>
</comment>
<evidence type="ECO:0000256" key="15">
    <source>
        <dbReference type="ARBA" id="ARBA00048984"/>
    </source>
</evidence>
<dbReference type="EMBL" id="NIVX01000026">
    <property type="protein sequence ID" value="OWQ78025.1"/>
    <property type="molecule type" value="Genomic_DNA"/>
</dbReference>
<reference evidence="21 22" key="1">
    <citation type="submission" date="2017-06" db="EMBL/GenBank/DDBJ databases">
        <authorList>
            <person name="Kim H.J."/>
            <person name="Triplett B.A."/>
        </authorList>
    </citation>
    <scope>NUCLEOTIDE SEQUENCE [LARGE SCALE GENOMIC DNA]</scope>
    <source>
        <strain evidence="21 22">594</strain>
    </source>
</reference>
<dbReference type="EC" id="1.16.1.1" evidence="3"/>
<keyword evidence="5" id="KW-0475">Mercuric resistance</keyword>
<dbReference type="PROSITE" id="PS00076">
    <property type="entry name" value="PYRIDINE_REDOX_1"/>
    <property type="match status" value="1"/>
</dbReference>
<dbReference type="PIRSF" id="PIRSF000350">
    <property type="entry name" value="Mercury_reductase_MerA"/>
    <property type="match status" value="1"/>
</dbReference>
<keyword evidence="16" id="KW-0520">NAD</keyword>
<feature type="binding site" evidence="16">
    <location>
        <position position="328"/>
    </location>
    <ligand>
        <name>FAD</name>
        <dbReference type="ChEBI" id="CHEBI:57692"/>
    </ligand>
</feature>
<keyword evidence="11 18" id="KW-0560">Oxidoreductase</keyword>
<keyword evidence="6 18" id="KW-0285">Flavoprotein</keyword>
<feature type="binding site" evidence="16">
    <location>
        <position position="287"/>
    </location>
    <ligand>
        <name>NAD(+)</name>
        <dbReference type="ChEBI" id="CHEBI:57540"/>
    </ligand>
</feature>
<evidence type="ECO:0000256" key="11">
    <source>
        <dbReference type="ARBA" id="ARBA00023002"/>
    </source>
</evidence>
<evidence type="ECO:0000256" key="16">
    <source>
        <dbReference type="PIRSR" id="PIRSR000350-3"/>
    </source>
</evidence>
<dbReference type="SUPFAM" id="SSF51905">
    <property type="entry name" value="FAD/NAD(P)-binding domain"/>
    <property type="match status" value="1"/>
</dbReference>
<keyword evidence="9" id="KW-0521">NADP</keyword>
<gene>
    <name evidence="21" type="primary">merA</name>
    <name evidence="21" type="ORF">CEE63_03175</name>
</gene>
<dbReference type="Proteomes" id="UP000197090">
    <property type="component" value="Unassembled WGS sequence"/>
</dbReference>
<comment type="similarity">
    <text evidence="1 18">Belongs to the class-I pyridine nucleotide-disulfide oxidoreductase family.</text>
</comment>
<keyword evidence="16" id="KW-0547">Nucleotide-binding</keyword>
<keyword evidence="12" id="KW-1015">Disulfide bond</keyword>
<feature type="disulfide bond" description="Redox-active" evidence="17">
    <location>
        <begin position="53"/>
        <end position="58"/>
    </location>
</feature>
<feature type="domain" description="Pyridine nucleotide-disulphide oxidoreductase dimerisation" evidence="19">
    <location>
        <begin position="364"/>
        <end position="471"/>
    </location>
</feature>
<dbReference type="GO" id="GO:0003955">
    <property type="term" value="F:NAD(P)H dehydrogenase (quinone) activity"/>
    <property type="evidence" value="ECO:0007669"/>
    <property type="project" value="TreeGrafter"/>
</dbReference>
<comment type="subunit">
    <text evidence="2">Homodimer.</text>
</comment>
<evidence type="ECO:0000256" key="10">
    <source>
        <dbReference type="ARBA" id="ARBA00022914"/>
    </source>
</evidence>
<keyword evidence="7" id="KW-0479">Metal-binding</keyword>
<feature type="binding site" evidence="16">
    <location>
        <position position="220"/>
    </location>
    <ligand>
        <name>NAD(+)</name>
        <dbReference type="ChEBI" id="CHEBI:57540"/>
    </ligand>
</feature>
<dbReference type="InterPro" id="IPR016156">
    <property type="entry name" value="FAD/NAD-linked_Rdtase_dimer_sf"/>
</dbReference>
<feature type="domain" description="FAD/NAD(P)-binding" evidence="20">
    <location>
        <begin position="16"/>
        <end position="343"/>
    </location>
</feature>
<accession>A0A246IEK8</accession>
<dbReference type="PRINTS" id="PR00368">
    <property type="entry name" value="FADPNR"/>
</dbReference>
<dbReference type="InterPro" id="IPR036188">
    <property type="entry name" value="FAD/NAD-bd_sf"/>
</dbReference>
<dbReference type="SUPFAM" id="SSF55424">
    <property type="entry name" value="FAD/NAD-linked reductases, dimerisation (C-terminal) domain"/>
    <property type="match status" value="1"/>
</dbReference>
<sequence length="478" mass="50375">MMNAPSVSERIDEQVYDLITIGSGSAARAAANEARRLGRSVAMIERGLPGGTCLNVGCVPSKSLLAAAATFHAAGHPSFAGVETSANLLDLTSLTQQKDAFLSLLRERDHVEAPFRAGIKVYRGQASFASDQGEHYVSVQVKSQDESVQSIGARHVLIASGAAPFVPAIPGLETVDYLTSSTSMSLEKVPESMLILGGNAIGLEQAQLFSRLGSRVTVVEIADRIAPLEDPAVSASLQIALAAEGVTFHTGTTLSRVKRIGGSIQGRLDSRKNQTEIVAERLLIATGRRPATDGLNLKAVDVEVGDRGHISVDEHLRTNNPRVWAAGDVTGLPQFVYVASAQGTLMVNNAFGERPETLDYRALPRVIFTSPQLASVGLTPSQAAAQGIAHEVREAPMGMVVRAIINHHTEGLIRLVSEPGSGKVLGVHMTGDSAGEVIAAATYAISAGLSVEDIKNTWSPFLTMTEALKIAAKQSPLA</sequence>
<evidence type="ECO:0000259" key="19">
    <source>
        <dbReference type="Pfam" id="PF02852"/>
    </source>
</evidence>
<organism evidence="21 22">
    <name type="scientific">Stenotrophomonas maltophilia</name>
    <name type="common">Pseudomonas maltophilia</name>
    <name type="synonym">Xanthomonas maltophilia</name>
    <dbReference type="NCBI Taxonomy" id="40324"/>
    <lineage>
        <taxon>Bacteria</taxon>
        <taxon>Pseudomonadati</taxon>
        <taxon>Pseudomonadota</taxon>
        <taxon>Gammaproteobacteria</taxon>
        <taxon>Lysobacterales</taxon>
        <taxon>Lysobacteraceae</taxon>
        <taxon>Stenotrophomonas</taxon>
        <taxon>Stenotrophomonas maltophilia group</taxon>
    </lineage>
</organism>
<dbReference type="InterPro" id="IPR021179">
    <property type="entry name" value="Mercury_reductase_MerA"/>
</dbReference>
<dbReference type="InterPro" id="IPR001100">
    <property type="entry name" value="Pyr_nuc-diS_OxRdtase"/>
</dbReference>
<evidence type="ECO:0000256" key="7">
    <source>
        <dbReference type="ARBA" id="ARBA00022723"/>
    </source>
</evidence>
<evidence type="ECO:0000256" key="1">
    <source>
        <dbReference type="ARBA" id="ARBA00007532"/>
    </source>
</evidence>
<dbReference type="GO" id="GO:0050661">
    <property type="term" value="F:NADP binding"/>
    <property type="evidence" value="ECO:0007669"/>
    <property type="project" value="InterPro"/>
</dbReference>
<name>A0A246IEK8_STEMA</name>
<dbReference type="Pfam" id="PF07992">
    <property type="entry name" value="Pyr_redox_2"/>
    <property type="match status" value="1"/>
</dbReference>
<evidence type="ECO:0000256" key="12">
    <source>
        <dbReference type="ARBA" id="ARBA00023157"/>
    </source>
</evidence>
<dbReference type="GO" id="GO:0016668">
    <property type="term" value="F:oxidoreductase activity, acting on a sulfur group of donors, NAD(P) as acceptor"/>
    <property type="evidence" value="ECO:0007669"/>
    <property type="project" value="InterPro"/>
</dbReference>
<evidence type="ECO:0000256" key="14">
    <source>
        <dbReference type="ARBA" id="ARBA00031725"/>
    </source>
</evidence>
<dbReference type="InterPro" id="IPR004099">
    <property type="entry name" value="Pyr_nucl-diS_OxRdtase_dimer"/>
</dbReference>
<dbReference type="PANTHER" id="PTHR43014:SF4">
    <property type="entry name" value="PYRIDINE NUCLEOTIDE-DISULFIDE OXIDOREDUCTASE RCLA-RELATED"/>
    <property type="match status" value="1"/>
</dbReference>
<dbReference type="InterPro" id="IPR012999">
    <property type="entry name" value="Pyr_OxRdtase_I_AS"/>
</dbReference>
<keyword evidence="10" id="KW-0476">Mercury</keyword>
<evidence type="ECO:0000256" key="3">
    <source>
        <dbReference type="ARBA" id="ARBA00012661"/>
    </source>
</evidence>
<evidence type="ECO:0000256" key="13">
    <source>
        <dbReference type="ARBA" id="ARBA00023284"/>
    </source>
</evidence>
<dbReference type="GO" id="GO:0016152">
    <property type="term" value="F:mercury (II) reductase (NADP+) activity"/>
    <property type="evidence" value="ECO:0007669"/>
    <property type="project" value="UniProtKB-EC"/>
</dbReference>
<evidence type="ECO:0000256" key="18">
    <source>
        <dbReference type="RuleBase" id="RU003691"/>
    </source>
</evidence>
<evidence type="ECO:0000256" key="8">
    <source>
        <dbReference type="ARBA" id="ARBA00022827"/>
    </source>
</evidence>
<evidence type="ECO:0000256" key="9">
    <source>
        <dbReference type="ARBA" id="ARBA00022857"/>
    </source>
</evidence>
<evidence type="ECO:0000256" key="4">
    <source>
        <dbReference type="ARBA" id="ARBA00014791"/>
    </source>
</evidence>
<keyword evidence="8 16" id="KW-0274">FAD</keyword>
<comment type="cofactor">
    <cofactor evidence="16">
        <name>FAD</name>
        <dbReference type="ChEBI" id="CHEBI:57692"/>
    </cofactor>
    <text evidence="16">Binds 1 FAD per subunit.</text>
</comment>
<evidence type="ECO:0000256" key="6">
    <source>
        <dbReference type="ARBA" id="ARBA00022630"/>
    </source>
</evidence>
<feature type="binding site" evidence="16">
    <location>
        <begin position="197"/>
        <end position="204"/>
    </location>
    <ligand>
        <name>NAD(+)</name>
        <dbReference type="ChEBI" id="CHEBI:57540"/>
    </ligand>
</feature>
<comment type="catalytic activity">
    <reaction evidence="15">
        <text>Hg + NADP(+) + H(+) = Hg(2+) + NADPH</text>
        <dbReference type="Rhea" id="RHEA:23856"/>
        <dbReference type="ChEBI" id="CHEBI:15378"/>
        <dbReference type="ChEBI" id="CHEBI:16170"/>
        <dbReference type="ChEBI" id="CHEBI:16793"/>
        <dbReference type="ChEBI" id="CHEBI:57783"/>
        <dbReference type="ChEBI" id="CHEBI:58349"/>
        <dbReference type="EC" id="1.16.1.1"/>
    </reaction>
</comment>
<evidence type="ECO:0000256" key="17">
    <source>
        <dbReference type="PIRSR" id="PIRSR000350-4"/>
    </source>
</evidence>
<dbReference type="GO" id="GO:0050660">
    <property type="term" value="F:flavin adenine dinucleotide binding"/>
    <property type="evidence" value="ECO:0007669"/>
    <property type="project" value="InterPro"/>
</dbReference>
<dbReference type="NCBIfam" id="TIGR02053">
    <property type="entry name" value="MerA"/>
    <property type="match status" value="1"/>
</dbReference>
<proteinExistence type="inferred from homology"/>
<dbReference type="PRINTS" id="PR00411">
    <property type="entry name" value="PNDRDTASEI"/>
</dbReference>
<evidence type="ECO:0000256" key="5">
    <source>
        <dbReference type="ARBA" id="ARBA00022466"/>
    </source>
</evidence>
<dbReference type="InterPro" id="IPR023753">
    <property type="entry name" value="FAD/NAD-binding_dom"/>
</dbReference>
<dbReference type="FunFam" id="3.30.390.30:FF:000001">
    <property type="entry name" value="Dihydrolipoyl dehydrogenase"/>
    <property type="match status" value="1"/>
</dbReference>
<evidence type="ECO:0000313" key="21">
    <source>
        <dbReference type="EMBL" id="OWQ78025.1"/>
    </source>
</evidence>
<keyword evidence="13 18" id="KW-0676">Redox-active center</keyword>
<dbReference type="PANTHER" id="PTHR43014">
    <property type="entry name" value="MERCURIC REDUCTASE"/>
    <property type="match status" value="1"/>
</dbReference>
<dbReference type="GO" id="GO:0045340">
    <property type="term" value="F:mercury ion binding"/>
    <property type="evidence" value="ECO:0007669"/>
    <property type="project" value="InterPro"/>
</dbReference>
<dbReference type="Gene3D" id="3.30.390.30">
    <property type="match status" value="1"/>
</dbReference>
<dbReference type="GO" id="GO:0050787">
    <property type="term" value="P:detoxification of mercury ion"/>
    <property type="evidence" value="ECO:0007669"/>
    <property type="project" value="InterPro"/>
</dbReference>
<evidence type="ECO:0000259" key="20">
    <source>
        <dbReference type="Pfam" id="PF07992"/>
    </source>
</evidence>
<dbReference type="Gene3D" id="3.50.50.60">
    <property type="entry name" value="FAD/NAD(P)-binding domain"/>
    <property type="match status" value="2"/>
</dbReference>
<evidence type="ECO:0000313" key="22">
    <source>
        <dbReference type="Proteomes" id="UP000197090"/>
    </source>
</evidence>
<dbReference type="AlphaFoldDB" id="A0A246IEK8"/>